<keyword evidence="2" id="KW-0560">Oxidoreductase</keyword>
<keyword evidence="2" id="KW-0223">Dioxygenase</keyword>
<evidence type="ECO:0000313" key="3">
    <source>
        <dbReference type="Proteomes" id="UP001209107"/>
    </source>
</evidence>
<dbReference type="GO" id="GO:0051213">
    <property type="term" value="F:dioxygenase activity"/>
    <property type="evidence" value="ECO:0007669"/>
    <property type="project" value="UniProtKB-KW"/>
</dbReference>
<organism evidence="2 3">
    <name type="scientific">Kaistella yananensis</name>
    <dbReference type="NCBI Taxonomy" id="2989820"/>
    <lineage>
        <taxon>Bacteria</taxon>
        <taxon>Pseudomonadati</taxon>
        <taxon>Bacteroidota</taxon>
        <taxon>Flavobacteriia</taxon>
        <taxon>Flavobacteriales</taxon>
        <taxon>Weeksellaceae</taxon>
        <taxon>Chryseobacterium group</taxon>
        <taxon>Kaistella</taxon>
    </lineage>
</organism>
<dbReference type="CDD" id="cd10548">
    <property type="entry name" value="cupin_CDO"/>
    <property type="match status" value="1"/>
</dbReference>
<protein>
    <submittedName>
        <fullName evidence="2">Cysteine dioxygenase family protein</fullName>
    </submittedName>
</protein>
<dbReference type="InterPro" id="IPR010300">
    <property type="entry name" value="CDO_1"/>
</dbReference>
<reference evidence="2 3" key="1">
    <citation type="submission" date="2022-10" db="EMBL/GenBank/DDBJ databases">
        <title>Kaistella sp. BT-6-1-3.</title>
        <authorList>
            <person name="Ai J."/>
            <person name="Deng Z."/>
        </authorList>
    </citation>
    <scope>NUCLEOTIDE SEQUENCE [LARGE SCALE GENOMIC DNA]</scope>
    <source>
        <strain evidence="2 3">BT6-1-3</strain>
    </source>
</reference>
<dbReference type="InterPro" id="IPR014710">
    <property type="entry name" value="RmlC-like_jellyroll"/>
</dbReference>
<name>A0ABT3JMK4_9FLAO</name>
<evidence type="ECO:0000313" key="2">
    <source>
        <dbReference type="EMBL" id="MCW4452017.1"/>
    </source>
</evidence>
<dbReference type="Proteomes" id="UP001209107">
    <property type="component" value="Unassembled WGS sequence"/>
</dbReference>
<dbReference type="Pfam" id="PF05995">
    <property type="entry name" value="CDO_I"/>
    <property type="match status" value="1"/>
</dbReference>
<comment type="caution">
    <text evidence="2">The sequence shown here is derived from an EMBL/GenBank/DDBJ whole genome shotgun (WGS) entry which is preliminary data.</text>
</comment>
<comment type="similarity">
    <text evidence="1">Belongs to the cysteine dioxygenase family.</text>
</comment>
<dbReference type="Gene3D" id="2.60.120.10">
    <property type="entry name" value="Jelly Rolls"/>
    <property type="match status" value="1"/>
</dbReference>
<dbReference type="SUPFAM" id="SSF51182">
    <property type="entry name" value="RmlC-like cupins"/>
    <property type="match status" value="1"/>
</dbReference>
<dbReference type="EMBL" id="JAPCHZ010000004">
    <property type="protein sequence ID" value="MCW4452017.1"/>
    <property type="molecule type" value="Genomic_DNA"/>
</dbReference>
<evidence type="ECO:0000256" key="1">
    <source>
        <dbReference type="ARBA" id="ARBA00006622"/>
    </source>
</evidence>
<gene>
    <name evidence="2" type="ORF">OK344_07315</name>
</gene>
<dbReference type="InterPro" id="IPR011051">
    <property type="entry name" value="RmlC_Cupin_sf"/>
</dbReference>
<sequence>MKTPFDDPGLSHVLDDLRIKKRLNFNEICDLLFTFSYSDFDSVFHLSERKVSEEIFIRIPVFEDDPFAVLTVWGSDSCTAIHDHGNYDGRIKILKGSLGVVNYRENSNFIEFNSLSVGGEGDIFTEELAGIHSIINNEDDTSVSLHLYRSDQLNLEGVRIFDTEHRKIAYLSHEAKSCAWGLEAEAYTKIIQV</sequence>
<proteinExistence type="inferred from homology"/>
<dbReference type="RefSeq" id="WP_088469439.1">
    <property type="nucleotide sequence ID" value="NZ_JAPCHZ010000004.1"/>
</dbReference>
<accession>A0ABT3JMK4</accession>
<keyword evidence="3" id="KW-1185">Reference proteome</keyword>